<dbReference type="InterPro" id="IPR029068">
    <property type="entry name" value="Glyas_Bleomycin-R_OHBP_Dase"/>
</dbReference>
<accession>A0AAU8IF70</accession>
<keyword evidence="1" id="KW-0479">Metal-binding</keyword>
<dbReference type="AlphaFoldDB" id="A0AAU8IF70"/>
<dbReference type="InterPro" id="IPR051785">
    <property type="entry name" value="MMCE/EMCE_epimerase"/>
</dbReference>
<evidence type="ECO:0000313" key="3">
    <source>
        <dbReference type="EMBL" id="XCJ16879.1"/>
    </source>
</evidence>
<sequence length="150" mass="16487">MGKIIGYIHSGITVKCLEDALRFYVDTLGLTCLATQVVNASYIFDIVTLSGLKEVKIAFIQIPDGSVIELLEYAGMDVQSGRSRSCDYGTGHLCLQVDHLAELYQELKEKGVKFQSNQIADITSGANKGAKAIYMLDPDGYIIELMEKTK</sequence>
<evidence type="ECO:0000256" key="1">
    <source>
        <dbReference type="ARBA" id="ARBA00022723"/>
    </source>
</evidence>
<name>A0AAU8IF70_9BACL</name>
<dbReference type="SUPFAM" id="SSF54593">
    <property type="entry name" value="Glyoxalase/Bleomycin resistance protein/Dihydroxybiphenyl dioxygenase"/>
    <property type="match status" value="1"/>
</dbReference>
<dbReference type="Gene3D" id="3.10.180.10">
    <property type="entry name" value="2,3-Dihydroxybiphenyl 1,2-Dioxygenase, domain 1"/>
    <property type="match status" value="1"/>
</dbReference>
<organism evidence="3">
    <name type="scientific">Sporolactobacillus sp. Y61</name>
    <dbReference type="NCBI Taxonomy" id="3160863"/>
    <lineage>
        <taxon>Bacteria</taxon>
        <taxon>Bacillati</taxon>
        <taxon>Bacillota</taxon>
        <taxon>Bacilli</taxon>
        <taxon>Bacillales</taxon>
        <taxon>Sporolactobacillaceae</taxon>
        <taxon>Sporolactobacillus</taxon>
    </lineage>
</organism>
<dbReference type="PANTHER" id="PTHR43048:SF3">
    <property type="entry name" value="METHYLMALONYL-COA EPIMERASE, MITOCHONDRIAL"/>
    <property type="match status" value="1"/>
</dbReference>
<dbReference type="PROSITE" id="PS51819">
    <property type="entry name" value="VOC"/>
    <property type="match status" value="1"/>
</dbReference>
<dbReference type="Pfam" id="PF00903">
    <property type="entry name" value="Glyoxalase"/>
    <property type="match status" value="1"/>
</dbReference>
<feature type="domain" description="VOC" evidence="2">
    <location>
        <begin position="6"/>
        <end position="148"/>
    </location>
</feature>
<reference evidence="3" key="1">
    <citation type="submission" date="2024-06" db="EMBL/GenBank/DDBJ databases">
        <authorList>
            <person name="Fan A."/>
            <person name="Zhang F.Y."/>
            <person name="Zhang L."/>
        </authorList>
    </citation>
    <scope>NUCLEOTIDE SEQUENCE</scope>
    <source>
        <strain evidence="3">Y61</strain>
    </source>
</reference>
<dbReference type="GO" id="GO:0046491">
    <property type="term" value="P:L-methylmalonyl-CoA metabolic process"/>
    <property type="evidence" value="ECO:0007669"/>
    <property type="project" value="TreeGrafter"/>
</dbReference>
<dbReference type="RefSeq" id="WP_353948238.1">
    <property type="nucleotide sequence ID" value="NZ_CP159510.1"/>
</dbReference>
<dbReference type="InterPro" id="IPR037523">
    <property type="entry name" value="VOC_core"/>
</dbReference>
<proteinExistence type="predicted"/>
<gene>
    <name evidence="3" type="ORF">ABNN70_14805</name>
</gene>
<protein>
    <submittedName>
        <fullName evidence="3">VOC family protein</fullName>
    </submittedName>
</protein>
<dbReference type="PANTHER" id="PTHR43048">
    <property type="entry name" value="METHYLMALONYL-COA EPIMERASE"/>
    <property type="match status" value="1"/>
</dbReference>
<dbReference type="InterPro" id="IPR004360">
    <property type="entry name" value="Glyas_Fos-R_dOase_dom"/>
</dbReference>
<evidence type="ECO:0000259" key="2">
    <source>
        <dbReference type="PROSITE" id="PS51819"/>
    </source>
</evidence>
<dbReference type="GO" id="GO:0046872">
    <property type="term" value="F:metal ion binding"/>
    <property type="evidence" value="ECO:0007669"/>
    <property type="project" value="UniProtKB-KW"/>
</dbReference>
<dbReference type="GO" id="GO:0004493">
    <property type="term" value="F:methylmalonyl-CoA epimerase activity"/>
    <property type="evidence" value="ECO:0007669"/>
    <property type="project" value="TreeGrafter"/>
</dbReference>
<dbReference type="EMBL" id="CP159510">
    <property type="protein sequence ID" value="XCJ16879.1"/>
    <property type="molecule type" value="Genomic_DNA"/>
</dbReference>